<dbReference type="Proteomes" id="UP001183682">
    <property type="component" value="Unassembled WGS sequence"/>
</dbReference>
<reference evidence="1" key="1">
    <citation type="submission" date="2023-03" db="EMBL/GenBank/DDBJ databases">
        <authorList>
            <person name="Shen W."/>
            <person name="Cai J."/>
        </authorList>
    </citation>
    <scope>NUCLEOTIDE SEQUENCE</scope>
    <source>
        <strain evidence="1">K69-2</strain>
    </source>
</reference>
<protein>
    <submittedName>
        <fullName evidence="1">Uncharacterized protein</fullName>
    </submittedName>
</protein>
<sequence length="85" mass="9806">MLQKCFKDNSHQKYSSMLAIKLDKTAFLKCFSKKEIDKKALFYFSGSPKTPEKTKKFAFLQCESPFFSLLALSLSVSFFIKEDTV</sequence>
<evidence type="ECO:0000313" key="1">
    <source>
        <dbReference type="EMBL" id="MDT2689131.1"/>
    </source>
</evidence>
<dbReference type="EMBL" id="JARPZN010000001">
    <property type="protein sequence ID" value="MDT2689131.1"/>
    <property type="molecule type" value="Genomic_DNA"/>
</dbReference>
<accession>A0AAE4HNB7</accession>
<gene>
    <name evidence="1" type="ORF">P7E30_02770</name>
</gene>
<dbReference type="RefSeq" id="WP_003125689.1">
    <property type="nucleotide sequence ID" value="NZ_BTSN01000001.1"/>
</dbReference>
<proteinExistence type="predicted"/>
<evidence type="ECO:0000313" key="2">
    <source>
        <dbReference type="Proteomes" id="UP001183682"/>
    </source>
</evidence>
<name>A0AAE4HNB7_ENTGA</name>
<dbReference type="AlphaFoldDB" id="A0AAE4HNB7"/>
<comment type="caution">
    <text evidence="1">The sequence shown here is derived from an EMBL/GenBank/DDBJ whole genome shotgun (WGS) entry which is preliminary data.</text>
</comment>
<organism evidence="1 2">
    <name type="scientific">Enterococcus gallinarum</name>
    <dbReference type="NCBI Taxonomy" id="1353"/>
    <lineage>
        <taxon>Bacteria</taxon>
        <taxon>Bacillati</taxon>
        <taxon>Bacillota</taxon>
        <taxon>Bacilli</taxon>
        <taxon>Lactobacillales</taxon>
        <taxon>Enterococcaceae</taxon>
        <taxon>Enterococcus</taxon>
    </lineage>
</organism>